<gene>
    <name evidence="4" type="ORF">MBM_02513</name>
</gene>
<dbReference type="KEGG" id="mbe:MBM_02513"/>
<feature type="chain" id="PRO_5003853268" evidence="2">
    <location>
        <begin position="20"/>
        <end position="282"/>
    </location>
</feature>
<accession>K1X234</accession>
<feature type="domain" description="Yeast cell wall synthesis Kre9/Knh1-like N-terminal" evidence="3">
    <location>
        <begin position="29"/>
        <end position="125"/>
    </location>
</feature>
<evidence type="ECO:0000259" key="3">
    <source>
        <dbReference type="Pfam" id="PF10342"/>
    </source>
</evidence>
<dbReference type="HOGENOM" id="CLU_987213_0_0_1"/>
<keyword evidence="5" id="KW-1185">Reference proteome</keyword>
<protein>
    <submittedName>
        <fullName evidence="4">GPI anchored serine-threonine rich protein</fullName>
    </submittedName>
</protein>
<evidence type="ECO:0000256" key="2">
    <source>
        <dbReference type="SAM" id="SignalP"/>
    </source>
</evidence>
<dbReference type="OrthoDB" id="2260257at2759"/>
<feature type="signal peptide" evidence="2">
    <location>
        <begin position="1"/>
        <end position="19"/>
    </location>
</feature>
<dbReference type="AlphaFoldDB" id="K1X234"/>
<evidence type="ECO:0000313" key="4">
    <source>
        <dbReference type="EMBL" id="EKD19276.1"/>
    </source>
</evidence>
<name>K1X234_MARBU</name>
<proteinExistence type="predicted"/>
<dbReference type="GeneID" id="18758448"/>
<dbReference type="PANTHER" id="PTHR40633">
    <property type="entry name" value="MATRIX PROTEIN, PUTATIVE (AFU_ORTHOLOGUE AFUA_8G05410)-RELATED"/>
    <property type="match status" value="1"/>
</dbReference>
<dbReference type="InterPro" id="IPR018466">
    <property type="entry name" value="Kre9/Knh1-like_N"/>
</dbReference>
<organism evidence="4 5">
    <name type="scientific">Marssonina brunnea f. sp. multigermtubi (strain MB_m1)</name>
    <name type="common">Marssonina leaf spot fungus</name>
    <dbReference type="NCBI Taxonomy" id="1072389"/>
    <lineage>
        <taxon>Eukaryota</taxon>
        <taxon>Fungi</taxon>
        <taxon>Dikarya</taxon>
        <taxon>Ascomycota</taxon>
        <taxon>Pezizomycotina</taxon>
        <taxon>Leotiomycetes</taxon>
        <taxon>Helotiales</taxon>
        <taxon>Drepanopezizaceae</taxon>
        <taxon>Drepanopeziza</taxon>
    </lineage>
</organism>
<dbReference type="PANTHER" id="PTHR40633:SF1">
    <property type="entry name" value="GPI ANCHORED SERINE-THREONINE RICH PROTEIN (AFU_ORTHOLOGUE AFUA_1G03630)"/>
    <property type="match status" value="1"/>
</dbReference>
<reference evidence="4 5" key="1">
    <citation type="journal article" date="2012" name="BMC Genomics">
        <title>Sequencing the genome of Marssonina brunnea reveals fungus-poplar co-evolution.</title>
        <authorList>
            <person name="Zhu S."/>
            <person name="Cao Y.-Z."/>
            <person name="Jiang C."/>
            <person name="Tan B.-Y."/>
            <person name="Wang Z."/>
            <person name="Feng S."/>
            <person name="Zhang L."/>
            <person name="Su X.-H."/>
            <person name="Brejova B."/>
            <person name="Vinar T."/>
            <person name="Xu M."/>
            <person name="Wang M.-X."/>
            <person name="Zhang S.-G."/>
            <person name="Huang M.-R."/>
            <person name="Wu R."/>
            <person name="Zhou Y."/>
        </authorList>
    </citation>
    <scope>NUCLEOTIDE SEQUENCE [LARGE SCALE GENOMIC DNA]</scope>
    <source>
        <strain evidence="4 5">MB_m1</strain>
    </source>
</reference>
<evidence type="ECO:0000313" key="5">
    <source>
        <dbReference type="Proteomes" id="UP000006753"/>
    </source>
</evidence>
<evidence type="ECO:0000256" key="1">
    <source>
        <dbReference type="ARBA" id="ARBA00022729"/>
    </source>
</evidence>
<dbReference type="InterPro" id="IPR052982">
    <property type="entry name" value="SRP1/TIP1-like"/>
</dbReference>
<dbReference type="Pfam" id="PF10342">
    <property type="entry name" value="Kre9_KNH"/>
    <property type="match status" value="1"/>
</dbReference>
<dbReference type="Proteomes" id="UP000006753">
    <property type="component" value="Unassembled WGS sequence"/>
</dbReference>
<dbReference type="InParanoid" id="K1X234"/>
<sequence>MRYSTISAAILAMASSVMAQTADFAAMYTPTQNQQVAAGSVLDITWQTSTVYTGPVTIQLLQGATPSTLELGLVVAASIDQALGKFSWTVPTDLQSFATYGFKITLDSTASLPEPTFQFSFPFHITGLAAAAASSSSSPPSAPAATPVPAVTPAHEGYVAVPPPAVTPAHEGYAAVPPPAATPAPEGYAAVPPPAAVPDVPVYPAPGVPAAPVNPPAAYPAPPVHPAPAAYPVANTTVVYMPTGTGVPPMSSYTPATVTGNAGVNVVSCFAILAGLAVALTI</sequence>
<dbReference type="RefSeq" id="XP_007290402.1">
    <property type="nucleotide sequence ID" value="XM_007290340.1"/>
</dbReference>
<keyword evidence="1 2" id="KW-0732">Signal</keyword>
<dbReference type="OMA" id="CEIKWAP"/>
<dbReference type="EMBL" id="JH921431">
    <property type="protein sequence ID" value="EKD19276.1"/>
    <property type="molecule type" value="Genomic_DNA"/>
</dbReference>
<dbReference type="eggNOG" id="ENOG502S6JZ">
    <property type="taxonomic scope" value="Eukaryota"/>
</dbReference>